<feature type="domain" description="Ig-like" evidence="4">
    <location>
        <begin position="334"/>
        <end position="417"/>
    </location>
</feature>
<evidence type="ECO:0000313" key="6">
    <source>
        <dbReference type="Proteomes" id="UP000217265"/>
    </source>
</evidence>
<keyword evidence="6" id="KW-1185">Reference proteome</keyword>
<dbReference type="SUPFAM" id="SSF48726">
    <property type="entry name" value="Immunoglobulin"/>
    <property type="match status" value="3"/>
</dbReference>
<dbReference type="InterPro" id="IPR045032">
    <property type="entry name" value="PEL"/>
</dbReference>
<evidence type="ECO:0000256" key="3">
    <source>
        <dbReference type="SAM" id="SignalP"/>
    </source>
</evidence>
<dbReference type="KEGG" id="vbh:CMV30_08190"/>
<dbReference type="InterPro" id="IPR011050">
    <property type="entry name" value="Pectin_lyase_fold/virulence"/>
</dbReference>
<dbReference type="OrthoDB" id="9804661at2"/>
<keyword evidence="2" id="KW-0624">Polysaccharide degradation</keyword>
<dbReference type="SMART" id="SM00656">
    <property type="entry name" value="Amb_all"/>
    <property type="match status" value="1"/>
</dbReference>
<dbReference type="AlphaFoldDB" id="A0A290Q673"/>
<dbReference type="PANTHER" id="PTHR31683:SF18">
    <property type="entry name" value="PECTATE LYASE 21-RELATED"/>
    <property type="match status" value="1"/>
</dbReference>
<sequence>MSLLRRLSGRVSASTLLALTATSLALAQTPVTVFNDTFAGGSTVNSNPTSPANPSLGTAAYQVISGQAFASGTPQIVAPASGQPGALRLGLNSTGAASFSEAQAIFSRYAVKLANLNDYIEAQVTFTAETALLEDGNNGVFFGLFNSSSVAPSSAIALEDPVISQPLPGGRDNSTATLAGYAAVWRGYVSRIWGNTGGTAQYRVYTRTPQTGGFNQEVLATTGTAIVSSPASTFTPLLAGSQYTAVIRFTKTNTDAAPRITVTTAMYPGATATGTPLGNGILTVQANTGSQHMGLVYDAFSFGFRTATNASGGLRVMAINSIDIKTTGRTVIVPVITTQPQSQTVIVGDPATLSVVASGGGDTAGTLSYQWKKNGMDITGATGSSYAIPATIFGDAGNYTVTVTNSIGSTTSSTAILAVNPPAPPSITSDPANQTAVSGGPATFSVTAVGSGLTYQWQKSSDNGASFSNIAGATTATYTITRTQTSSIGQYRVVVTNSTAAVTSAAATLSLTYNFSGIAPSGYAASATGGGSAAAVTVTTAADFKTQAESTADAVITVQGTLTLPAKVSVKSNKTIQGIDGEATLIGNLELASGVSNVVIRGLNITNPAGNGITITGASKVYINHVSFYNCSDTLLAITGGADNVTVSWSEFYYTALAAGNKAVLVGATGETKPLSVTFDHNWWSDNIATHMPETTYGRVHMYNNLFRTEAGTPMGNTTGTLVHANAQLFSERNQYTAITAPLTKEAAAIGLVRAIGDSYTAATGTAVYAGTDFITFAPPYSYQLIPTTSVAADISASAGNTAGASTTTPAPVGTASVTSTATTVPLGGSFTLSAVTTGLNVAPATPVPPYQWRLNGTPLGTPTADPTFTINGATGSNTGNFTVAVLLATGETIVSTPITIAASSGSSTVPSSSSEAAGGGGAPSLWFLGALTFLAGLRRFFRR</sequence>
<organism evidence="5 6">
    <name type="scientific">Nibricoccus aquaticus</name>
    <dbReference type="NCBI Taxonomy" id="2576891"/>
    <lineage>
        <taxon>Bacteria</taxon>
        <taxon>Pseudomonadati</taxon>
        <taxon>Verrucomicrobiota</taxon>
        <taxon>Opitutia</taxon>
        <taxon>Opitutales</taxon>
        <taxon>Opitutaceae</taxon>
        <taxon>Nibricoccus</taxon>
    </lineage>
</organism>
<keyword evidence="1 2" id="KW-0456">Lyase</keyword>
<keyword evidence="3" id="KW-0732">Signal</keyword>
<feature type="domain" description="Ig-like" evidence="4">
    <location>
        <begin position="425"/>
        <end position="510"/>
    </location>
</feature>
<reference evidence="5 6" key="1">
    <citation type="submission" date="2017-09" db="EMBL/GenBank/DDBJ databases">
        <title>Complete genome sequence of Verrucomicrobial strain HZ-65, isolated from freshwater.</title>
        <authorList>
            <person name="Choi A."/>
        </authorList>
    </citation>
    <scope>NUCLEOTIDE SEQUENCE [LARGE SCALE GENOMIC DNA]</scope>
    <source>
        <strain evidence="5 6">HZ-65</strain>
    </source>
</reference>
<keyword evidence="2" id="KW-0964">Secreted</keyword>
<comment type="subcellular location">
    <subcellularLocation>
        <location evidence="2">Secreted</location>
    </subcellularLocation>
</comment>
<dbReference type="InterPro" id="IPR002022">
    <property type="entry name" value="Pec_lyase"/>
</dbReference>
<dbReference type="RefSeq" id="WP_096055565.1">
    <property type="nucleotide sequence ID" value="NZ_CP023344.1"/>
</dbReference>
<keyword evidence="2" id="KW-0119">Carbohydrate metabolism</keyword>
<dbReference type="InterPro" id="IPR007110">
    <property type="entry name" value="Ig-like_dom"/>
</dbReference>
<dbReference type="EMBL" id="CP023344">
    <property type="protein sequence ID" value="ATC63933.1"/>
    <property type="molecule type" value="Genomic_DNA"/>
</dbReference>
<dbReference type="GO" id="GO:0000272">
    <property type="term" value="P:polysaccharide catabolic process"/>
    <property type="evidence" value="ECO:0007669"/>
    <property type="project" value="UniProtKB-KW"/>
</dbReference>
<evidence type="ECO:0000313" key="5">
    <source>
        <dbReference type="EMBL" id="ATC63933.1"/>
    </source>
</evidence>
<dbReference type="Pfam" id="PF00544">
    <property type="entry name" value="Pectate_lyase_4"/>
    <property type="match status" value="1"/>
</dbReference>
<gene>
    <name evidence="5" type="ORF">CMV30_08190</name>
</gene>
<dbReference type="SUPFAM" id="SSF51126">
    <property type="entry name" value="Pectin lyase-like"/>
    <property type="match status" value="1"/>
</dbReference>
<dbReference type="Proteomes" id="UP000217265">
    <property type="component" value="Chromosome"/>
</dbReference>
<name>A0A290Q673_9BACT</name>
<accession>A0A290Q673</accession>
<dbReference type="GO" id="GO:0030570">
    <property type="term" value="F:pectate lyase activity"/>
    <property type="evidence" value="ECO:0007669"/>
    <property type="project" value="InterPro"/>
</dbReference>
<proteinExistence type="inferred from homology"/>
<feature type="signal peptide" evidence="3">
    <location>
        <begin position="1"/>
        <end position="27"/>
    </location>
</feature>
<evidence type="ECO:0000256" key="1">
    <source>
        <dbReference type="ARBA" id="ARBA00023239"/>
    </source>
</evidence>
<evidence type="ECO:0000256" key="2">
    <source>
        <dbReference type="RuleBase" id="RU361173"/>
    </source>
</evidence>
<dbReference type="Gene3D" id="2.60.40.10">
    <property type="entry name" value="Immunoglobulins"/>
    <property type="match status" value="3"/>
</dbReference>
<dbReference type="Pfam" id="PF13927">
    <property type="entry name" value="Ig_3"/>
    <property type="match status" value="2"/>
</dbReference>
<dbReference type="SMART" id="SM00409">
    <property type="entry name" value="IG"/>
    <property type="match status" value="3"/>
</dbReference>
<dbReference type="PROSITE" id="PS50835">
    <property type="entry name" value="IG_LIKE"/>
    <property type="match status" value="2"/>
</dbReference>
<dbReference type="InterPro" id="IPR012334">
    <property type="entry name" value="Pectin_lyas_fold"/>
</dbReference>
<dbReference type="GO" id="GO:0005576">
    <property type="term" value="C:extracellular region"/>
    <property type="evidence" value="ECO:0007669"/>
    <property type="project" value="UniProtKB-SubCell"/>
</dbReference>
<dbReference type="Gene3D" id="2.160.20.10">
    <property type="entry name" value="Single-stranded right-handed beta-helix, Pectin lyase-like"/>
    <property type="match status" value="1"/>
</dbReference>
<evidence type="ECO:0000259" key="4">
    <source>
        <dbReference type="PROSITE" id="PS50835"/>
    </source>
</evidence>
<dbReference type="PANTHER" id="PTHR31683">
    <property type="entry name" value="PECTATE LYASE 18-RELATED"/>
    <property type="match status" value="1"/>
</dbReference>
<dbReference type="InterPro" id="IPR036179">
    <property type="entry name" value="Ig-like_dom_sf"/>
</dbReference>
<feature type="chain" id="PRO_5013126758" description="Ig-like domain-containing protein" evidence="3">
    <location>
        <begin position="28"/>
        <end position="944"/>
    </location>
</feature>
<dbReference type="InterPro" id="IPR003599">
    <property type="entry name" value="Ig_sub"/>
</dbReference>
<comment type="similarity">
    <text evidence="2">Belongs to the polysaccharide lyase 1 family.</text>
</comment>
<dbReference type="InterPro" id="IPR013783">
    <property type="entry name" value="Ig-like_fold"/>
</dbReference>
<protein>
    <recommendedName>
        <fullName evidence="4">Ig-like domain-containing protein</fullName>
    </recommendedName>
</protein>